<dbReference type="Pfam" id="PF12770">
    <property type="entry name" value="CHAT"/>
    <property type="match status" value="1"/>
</dbReference>
<dbReference type="Proteomes" id="UP000667802">
    <property type="component" value="Unassembled WGS sequence"/>
</dbReference>
<evidence type="ECO:0000259" key="2">
    <source>
        <dbReference type="Pfam" id="PF12770"/>
    </source>
</evidence>
<reference evidence="4" key="1">
    <citation type="journal article" date="2021" name="Science">
        <title>Hunting the eagle killer: A cyanobacterial neurotoxin causes vacuolar myelinopathy.</title>
        <authorList>
            <person name="Breinlinger S."/>
            <person name="Phillips T.J."/>
            <person name="Haram B.N."/>
            <person name="Mares J."/>
            <person name="Martinez Yerena J.A."/>
            <person name="Hrouzek P."/>
            <person name="Sobotka R."/>
            <person name="Henderson W.M."/>
            <person name="Schmieder P."/>
            <person name="Williams S.M."/>
            <person name="Lauderdale J.D."/>
            <person name="Wilde H.D."/>
            <person name="Gerrin W."/>
            <person name="Kust A."/>
            <person name="Washington J.W."/>
            <person name="Wagner C."/>
            <person name="Geier B."/>
            <person name="Liebeke M."/>
            <person name="Enke H."/>
            <person name="Niedermeyer T.H.J."/>
            <person name="Wilde S.B."/>
        </authorList>
    </citation>
    <scope>NUCLEOTIDE SEQUENCE [LARGE SCALE GENOMIC DNA]</scope>
    <source>
        <strain evidence="4">Thurmond2011</strain>
    </source>
</reference>
<dbReference type="InterPro" id="IPR019734">
    <property type="entry name" value="TPR_rpt"/>
</dbReference>
<feature type="repeat" description="TPR" evidence="1">
    <location>
        <begin position="205"/>
        <end position="238"/>
    </location>
</feature>
<feature type="repeat" description="TPR" evidence="1">
    <location>
        <begin position="325"/>
        <end position="358"/>
    </location>
</feature>
<proteinExistence type="predicted"/>
<dbReference type="PANTHER" id="PTHR10098">
    <property type="entry name" value="RAPSYN-RELATED"/>
    <property type="match status" value="1"/>
</dbReference>
<feature type="repeat" description="TPR" evidence="1">
    <location>
        <begin position="165"/>
        <end position="198"/>
    </location>
</feature>
<comment type="caution">
    <text evidence="3">The sequence shown here is derived from an EMBL/GenBank/DDBJ whole genome shotgun (WGS) entry which is preliminary data.</text>
</comment>
<accession>A0AAP5MBU5</accession>
<keyword evidence="4" id="KW-1185">Reference proteome</keyword>
<dbReference type="RefSeq" id="WP_208344924.1">
    <property type="nucleotide sequence ID" value="NZ_CAWQFN010000555.1"/>
</dbReference>
<gene>
    <name evidence="3" type="ORF">G7B40_022295</name>
</gene>
<feature type="domain" description="CHAT" evidence="2">
    <location>
        <begin position="616"/>
        <end position="905"/>
    </location>
</feature>
<feature type="repeat" description="TPR" evidence="1">
    <location>
        <begin position="125"/>
        <end position="158"/>
    </location>
</feature>
<feature type="repeat" description="TPR" evidence="1">
    <location>
        <begin position="245"/>
        <end position="278"/>
    </location>
</feature>
<keyword evidence="1" id="KW-0802">TPR repeat</keyword>
<dbReference type="InterPro" id="IPR011990">
    <property type="entry name" value="TPR-like_helical_dom_sf"/>
</dbReference>
<evidence type="ECO:0000256" key="1">
    <source>
        <dbReference type="PROSITE-ProRule" id="PRU00339"/>
    </source>
</evidence>
<dbReference type="Pfam" id="PF13424">
    <property type="entry name" value="TPR_12"/>
    <property type="match status" value="4"/>
</dbReference>
<dbReference type="Gene3D" id="1.25.40.10">
    <property type="entry name" value="Tetratricopeptide repeat domain"/>
    <property type="match status" value="3"/>
</dbReference>
<dbReference type="PANTHER" id="PTHR10098:SF108">
    <property type="entry name" value="TETRATRICOPEPTIDE REPEAT PROTEIN 28"/>
    <property type="match status" value="1"/>
</dbReference>
<dbReference type="PROSITE" id="PS50005">
    <property type="entry name" value="TPR"/>
    <property type="match status" value="7"/>
</dbReference>
<dbReference type="Pfam" id="PF13176">
    <property type="entry name" value="TPR_7"/>
    <property type="match status" value="1"/>
</dbReference>
<name>A0AAP5MBU5_9CYAN</name>
<feature type="repeat" description="TPR" evidence="1">
    <location>
        <begin position="365"/>
        <end position="398"/>
    </location>
</feature>
<sequence length="907" mass="100015">MKSIRLATLIALFASSTAFFISYLLTLSPVTRVLAQSTENNKNESDRLLDLCRADLKKNDFQAALQSCQKAVIIAQATREYSTQAKSLINLGLAYQNTRNLHQAVSHYKRALGIAREIRDRQQEAKSLGNLGLAYDNLGNYKQAIYYYNQQLPIVRAIVDRQQEAKSLGNLGLAYDNLRKYKQAIEYHSQSLTIARAIGDRQQETKSLINLGVDYDNLGNYKQAIEFHNQSLKIATDIGDGSRRAKSFSNLGAAYYALGSYKQAIDFYSKSLEISRNMRNKPGQAASLGNLGLACDNLGHHEGAIEYHNQSLTIARDIKDKFTEAASLGNLGLAYDSLRQYEQAIEYHKQSLTIASDIGDSAREANSLGNLGNAYYSSGDYQRAIDYHTKQLEIVRKIGDRVGQANSLNNIGLAHLDSGHPKASEENLREAIAVFESLRKDLGSNDAFKVSMFETQAISYRLLQKALVAQNRTQEALLIAERGRAKALIELLTQRQQLSNKPVPPSLEQIQQIAKQQNSTLVEYSVARDDLYIWVVKPTGDVTFEKVDIKKTIKNTSLAHAAEDTRVAASAQAEGRGVGDTEIKGLVDVDKTCSTRRKTNSTIPQARPLSCRGNNCLQQMYQLLIQPIEKQLPTNPDSSVIFIPHESLFLVPFAALQDQKGNFLIEKHTISIAPSIQVLELIHQQKLKLQPPSSTVEKSLGDALIVGNPTMPKVPPRIGEPPQPLEALPGAQKEANTIAQLLKTQALTGKQATLAIVKQRMQKARIIHLATHGLLDDLGDAQIIPGKVALAPSKGDDGLLSANEVLKLKLNASLVVLSACDTGWGRITGDGVIGLPRAFITAGVPSIVVSLWRVPDQSTAFLMPEFYRQLQHNRDKAHALRQAMLSTMKKYPNPSDWAAFVFIGEAD</sequence>
<protein>
    <submittedName>
        <fullName evidence="3">CHAT domain-containing tetratricopeptide repeat protein</fullName>
    </submittedName>
</protein>
<dbReference type="PROSITE" id="PS50293">
    <property type="entry name" value="TPR_REGION"/>
    <property type="match status" value="1"/>
</dbReference>
<dbReference type="SUPFAM" id="SSF48452">
    <property type="entry name" value="TPR-like"/>
    <property type="match status" value="2"/>
</dbReference>
<dbReference type="AlphaFoldDB" id="A0AAP5MBU5"/>
<organism evidence="3 4">
    <name type="scientific">Aetokthonos hydrillicola Thurmond2011</name>
    <dbReference type="NCBI Taxonomy" id="2712845"/>
    <lineage>
        <taxon>Bacteria</taxon>
        <taxon>Bacillati</taxon>
        <taxon>Cyanobacteriota</taxon>
        <taxon>Cyanophyceae</taxon>
        <taxon>Nostocales</taxon>
        <taxon>Hapalosiphonaceae</taxon>
        <taxon>Aetokthonos</taxon>
    </lineage>
</organism>
<dbReference type="InterPro" id="IPR024983">
    <property type="entry name" value="CHAT_dom"/>
</dbReference>
<evidence type="ECO:0000313" key="3">
    <source>
        <dbReference type="EMBL" id="MDR9897274.1"/>
    </source>
</evidence>
<evidence type="ECO:0000313" key="4">
    <source>
        <dbReference type="Proteomes" id="UP000667802"/>
    </source>
</evidence>
<feature type="repeat" description="TPR" evidence="1">
    <location>
        <begin position="85"/>
        <end position="118"/>
    </location>
</feature>
<dbReference type="EMBL" id="JAALHA020000011">
    <property type="protein sequence ID" value="MDR9897274.1"/>
    <property type="molecule type" value="Genomic_DNA"/>
</dbReference>
<dbReference type="SMART" id="SM00028">
    <property type="entry name" value="TPR"/>
    <property type="match status" value="10"/>
</dbReference>